<dbReference type="GO" id="GO:0031071">
    <property type="term" value="F:cysteine desulfurase activity"/>
    <property type="evidence" value="ECO:0007669"/>
    <property type="project" value="UniProtKB-EC"/>
</dbReference>
<evidence type="ECO:0000259" key="9">
    <source>
        <dbReference type="Pfam" id="PF00266"/>
    </source>
</evidence>
<comment type="catalytic activity">
    <reaction evidence="8">
        <text>(sulfur carrier)-H + L-cysteine = (sulfur carrier)-SH + L-alanine</text>
        <dbReference type="Rhea" id="RHEA:43892"/>
        <dbReference type="Rhea" id="RHEA-COMP:14737"/>
        <dbReference type="Rhea" id="RHEA-COMP:14739"/>
        <dbReference type="ChEBI" id="CHEBI:29917"/>
        <dbReference type="ChEBI" id="CHEBI:35235"/>
        <dbReference type="ChEBI" id="CHEBI:57972"/>
        <dbReference type="ChEBI" id="CHEBI:64428"/>
        <dbReference type="EC" id="2.8.1.7"/>
    </reaction>
</comment>
<dbReference type="Pfam" id="PF00266">
    <property type="entry name" value="Aminotran_5"/>
    <property type="match status" value="1"/>
</dbReference>
<dbReference type="OrthoDB" id="9808002at2"/>
<evidence type="ECO:0000256" key="5">
    <source>
        <dbReference type="ARBA" id="ARBA00022898"/>
    </source>
</evidence>
<dbReference type="PANTHER" id="PTHR11601:SF34">
    <property type="entry name" value="CYSTEINE DESULFURASE"/>
    <property type="match status" value="1"/>
</dbReference>
<gene>
    <name evidence="10" type="ORF">ETQ85_09390</name>
</gene>
<evidence type="ECO:0000256" key="8">
    <source>
        <dbReference type="ARBA" id="ARBA00050776"/>
    </source>
</evidence>
<evidence type="ECO:0000256" key="1">
    <source>
        <dbReference type="ARBA" id="ARBA00001933"/>
    </source>
</evidence>
<dbReference type="Gene3D" id="3.90.1150.10">
    <property type="entry name" value="Aspartate Aminotransferase, domain 1"/>
    <property type="match status" value="1"/>
</dbReference>
<accession>A0A6C2D027</accession>
<keyword evidence="4" id="KW-0479">Metal-binding</keyword>
<dbReference type="Proteomes" id="UP000389128">
    <property type="component" value="Unassembled WGS sequence"/>
</dbReference>
<dbReference type="EMBL" id="SDKK01000007">
    <property type="protein sequence ID" value="TYC59760.1"/>
    <property type="molecule type" value="Genomic_DNA"/>
</dbReference>
<evidence type="ECO:0000256" key="6">
    <source>
        <dbReference type="ARBA" id="ARBA00023004"/>
    </source>
</evidence>
<proteinExistence type="inferred from homology"/>
<evidence type="ECO:0000256" key="2">
    <source>
        <dbReference type="ARBA" id="ARBA00006490"/>
    </source>
</evidence>
<evidence type="ECO:0000313" key="11">
    <source>
        <dbReference type="Proteomes" id="UP000389128"/>
    </source>
</evidence>
<organism evidence="10 11">
    <name type="scientific">Zoogloea oleivorans</name>
    <dbReference type="NCBI Taxonomy" id="1552750"/>
    <lineage>
        <taxon>Bacteria</taxon>
        <taxon>Pseudomonadati</taxon>
        <taxon>Pseudomonadota</taxon>
        <taxon>Betaproteobacteria</taxon>
        <taxon>Rhodocyclales</taxon>
        <taxon>Zoogloeaceae</taxon>
        <taxon>Zoogloea</taxon>
    </lineage>
</organism>
<dbReference type="Gene3D" id="3.40.640.10">
    <property type="entry name" value="Type I PLP-dependent aspartate aminotransferase-like (Major domain)"/>
    <property type="match status" value="1"/>
</dbReference>
<keyword evidence="3" id="KW-0808">Transferase</keyword>
<sequence length="381" mass="38359">MIYLDNNATTRPLPAVVAAVAEALNVHWANPSSKHPAGQEARRLLTEARAEVARLLGAQPAEVVFTASATEANAMALHAALAVPDAPRRLVLSAIEHAGLQQVAKALAGEGVEVLILPVDTHGVIVTAALPALLADGAAVVSVMAANNETGVIQPVAEVVRLARAAGVPVHVDATQMAGRLPVDCAALGARFVSVSAHKLHGPKGIGALVVKKGAPFAPLLPGQQERKRRGGTENFPGIAGFAAAARHALASLSGAEGLHIAALRDALEAGLAAALPDVRVFGAGVPRLPNTTCMAFGALDAEVVLQRLARAGICASSGSACSAGGTAASHVLLAMGVEEAAARGAVRFSLSADTTPGDIATVIQILQAALAPLLAEVLTA</sequence>
<evidence type="ECO:0000256" key="4">
    <source>
        <dbReference type="ARBA" id="ARBA00022723"/>
    </source>
</evidence>
<dbReference type="RefSeq" id="WP_148578780.1">
    <property type="nucleotide sequence ID" value="NZ_SDKK01000007.1"/>
</dbReference>
<evidence type="ECO:0000256" key="3">
    <source>
        <dbReference type="ARBA" id="ARBA00022679"/>
    </source>
</evidence>
<dbReference type="PANTHER" id="PTHR11601">
    <property type="entry name" value="CYSTEINE DESULFURYLASE FAMILY MEMBER"/>
    <property type="match status" value="1"/>
</dbReference>
<protein>
    <submittedName>
        <fullName evidence="10">Cysteine desulfurase</fullName>
    </submittedName>
</protein>
<dbReference type="InterPro" id="IPR015421">
    <property type="entry name" value="PyrdxlP-dep_Trfase_major"/>
</dbReference>
<evidence type="ECO:0000313" key="10">
    <source>
        <dbReference type="EMBL" id="TYC59760.1"/>
    </source>
</evidence>
<keyword evidence="7" id="KW-0411">Iron-sulfur</keyword>
<keyword evidence="6" id="KW-0408">Iron</keyword>
<comment type="caution">
    <text evidence="10">The sequence shown here is derived from an EMBL/GenBank/DDBJ whole genome shotgun (WGS) entry which is preliminary data.</text>
</comment>
<dbReference type="InterPro" id="IPR016454">
    <property type="entry name" value="Cysteine_dSase"/>
</dbReference>
<comment type="cofactor">
    <cofactor evidence="1">
        <name>pyridoxal 5'-phosphate</name>
        <dbReference type="ChEBI" id="CHEBI:597326"/>
    </cofactor>
</comment>
<dbReference type="SUPFAM" id="SSF53383">
    <property type="entry name" value="PLP-dependent transferases"/>
    <property type="match status" value="1"/>
</dbReference>
<evidence type="ECO:0000256" key="7">
    <source>
        <dbReference type="ARBA" id="ARBA00023014"/>
    </source>
</evidence>
<dbReference type="GO" id="GO:0046872">
    <property type="term" value="F:metal ion binding"/>
    <property type="evidence" value="ECO:0007669"/>
    <property type="project" value="UniProtKB-KW"/>
</dbReference>
<comment type="similarity">
    <text evidence="2">Belongs to the class-V pyridoxal-phosphate-dependent aminotransferase family. NifS/IscS subfamily.</text>
</comment>
<dbReference type="AlphaFoldDB" id="A0A6C2D027"/>
<reference evidence="10 11" key="1">
    <citation type="submission" date="2019-01" db="EMBL/GenBank/DDBJ databases">
        <title>Zoogloea oleivorans genome sequencing and assembly.</title>
        <authorList>
            <person name="Tancsics A."/>
            <person name="Farkas M."/>
            <person name="Kriszt B."/>
            <person name="Maroti G."/>
            <person name="Horvath B."/>
        </authorList>
    </citation>
    <scope>NUCLEOTIDE SEQUENCE [LARGE SCALE GENOMIC DNA]</scope>
    <source>
        <strain evidence="10 11">Buc</strain>
    </source>
</reference>
<name>A0A6C2D027_9RHOO</name>
<dbReference type="Gene3D" id="1.10.260.50">
    <property type="match status" value="1"/>
</dbReference>
<keyword evidence="5" id="KW-0663">Pyridoxal phosphate</keyword>
<dbReference type="InterPro" id="IPR015422">
    <property type="entry name" value="PyrdxlP-dep_Trfase_small"/>
</dbReference>
<dbReference type="InterPro" id="IPR000192">
    <property type="entry name" value="Aminotrans_V_dom"/>
</dbReference>
<keyword evidence="11" id="KW-1185">Reference proteome</keyword>
<dbReference type="PIRSF" id="PIRSF005572">
    <property type="entry name" value="NifS"/>
    <property type="match status" value="1"/>
</dbReference>
<dbReference type="GO" id="GO:0051536">
    <property type="term" value="F:iron-sulfur cluster binding"/>
    <property type="evidence" value="ECO:0007669"/>
    <property type="project" value="UniProtKB-KW"/>
</dbReference>
<dbReference type="InterPro" id="IPR015424">
    <property type="entry name" value="PyrdxlP-dep_Trfase"/>
</dbReference>
<feature type="domain" description="Aminotransferase class V" evidence="9">
    <location>
        <begin position="2"/>
        <end position="361"/>
    </location>
</feature>